<organism evidence="1 2">
    <name type="scientific">Hibiscus sabdariffa</name>
    <name type="common">roselle</name>
    <dbReference type="NCBI Taxonomy" id="183260"/>
    <lineage>
        <taxon>Eukaryota</taxon>
        <taxon>Viridiplantae</taxon>
        <taxon>Streptophyta</taxon>
        <taxon>Embryophyta</taxon>
        <taxon>Tracheophyta</taxon>
        <taxon>Spermatophyta</taxon>
        <taxon>Magnoliopsida</taxon>
        <taxon>eudicotyledons</taxon>
        <taxon>Gunneridae</taxon>
        <taxon>Pentapetalae</taxon>
        <taxon>rosids</taxon>
        <taxon>malvids</taxon>
        <taxon>Malvales</taxon>
        <taxon>Malvaceae</taxon>
        <taxon>Malvoideae</taxon>
        <taxon>Hibiscus</taxon>
    </lineage>
</organism>
<evidence type="ECO:0000313" key="1">
    <source>
        <dbReference type="EMBL" id="KAK8568044.1"/>
    </source>
</evidence>
<dbReference type="EMBL" id="JBBPBM010000009">
    <property type="protein sequence ID" value="KAK8568044.1"/>
    <property type="molecule type" value="Genomic_DNA"/>
</dbReference>
<gene>
    <name evidence="1" type="ORF">V6N12_006611</name>
</gene>
<reference evidence="1 2" key="1">
    <citation type="journal article" date="2024" name="G3 (Bethesda)">
        <title>Genome assembly of Hibiscus sabdariffa L. provides insights into metabolisms of medicinal natural products.</title>
        <authorList>
            <person name="Kim T."/>
        </authorList>
    </citation>
    <scope>NUCLEOTIDE SEQUENCE [LARGE SCALE GENOMIC DNA]</scope>
    <source>
        <strain evidence="1">TK-2024</strain>
        <tissue evidence="1">Old leaves</tissue>
    </source>
</reference>
<sequence>MSNGSFNCNVTASASNLQRTEHLTRDFNGFNVKFLHFHLGNSNSKNPIFHRSFNLIHSHVLRQPESPRKLATAAFNPVPVMADGKRGELNWGLGISPENWGKKVEKMKDVEANDVVQGNQVEFTHRVTMELDPATFQSAMGPKGETK</sequence>
<dbReference type="Proteomes" id="UP001472677">
    <property type="component" value="Unassembled WGS sequence"/>
</dbReference>
<accession>A0ABR2EZA8</accession>
<protein>
    <submittedName>
        <fullName evidence="1">Uncharacterized protein</fullName>
    </submittedName>
</protein>
<keyword evidence="2" id="KW-1185">Reference proteome</keyword>
<name>A0ABR2EZA8_9ROSI</name>
<proteinExistence type="predicted"/>
<comment type="caution">
    <text evidence="1">The sequence shown here is derived from an EMBL/GenBank/DDBJ whole genome shotgun (WGS) entry which is preliminary data.</text>
</comment>
<evidence type="ECO:0000313" key="2">
    <source>
        <dbReference type="Proteomes" id="UP001472677"/>
    </source>
</evidence>